<reference evidence="1" key="1">
    <citation type="submission" date="2024-07" db="EMBL/GenBank/DDBJ databases">
        <title>Complete genome sequences of cellulolytic bacteria, Kitasatospora sp. CMC57 and Streptomyces sp. CMC78, isolated from Japanese agricultural soil.</title>
        <authorList>
            <person name="Hashimoto T."/>
            <person name="Ito M."/>
            <person name="Iwamoto M."/>
            <person name="Fukahori D."/>
            <person name="Shoda T."/>
            <person name="Sakoda M."/>
            <person name="Morohoshi T."/>
            <person name="Mitsuboshi M."/>
            <person name="Nishizawa T."/>
        </authorList>
    </citation>
    <scope>NUCLEOTIDE SEQUENCE</scope>
    <source>
        <strain evidence="1">CMC57</strain>
    </source>
</reference>
<gene>
    <name evidence="1" type="ORF">KCMC57_09320</name>
</gene>
<name>A0AB33JTD6_9ACTN</name>
<dbReference type="AlphaFoldDB" id="A0AB33JTD6"/>
<accession>A0AB33JTD6</accession>
<sequence length="126" mass="13789">MGLPQFLSRRREFTEGFPVMCPICEVNPAAGPDGRCANCPSVRLDSYRAPGWPALAASALLGSVILLDLVDAAVSWAARRCLWGHCRADERGGTGLREPVPPPRRCQQPLRTEVRADFSAVSTVRW</sequence>
<proteinExistence type="predicted"/>
<dbReference type="EMBL" id="AP035881">
    <property type="protein sequence ID" value="BFP44564.1"/>
    <property type="molecule type" value="Genomic_DNA"/>
</dbReference>
<evidence type="ECO:0000313" key="1">
    <source>
        <dbReference type="EMBL" id="BFP44564.1"/>
    </source>
</evidence>
<protein>
    <submittedName>
        <fullName evidence="1">Uncharacterized protein</fullName>
    </submittedName>
</protein>
<organism evidence="1">
    <name type="scientific">Kitasatospora sp. CMC57</name>
    <dbReference type="NCBI Taxonomy" id="3231513"/>
    <lineage>
        <taxon>Bacteria</taxon>
        <taxon>Bacillati</taxon>
        <taxon>Actinomycetota</taxon>
        <taxon>Actinomycetes</taxon>
        <taxon>Kitasatosporales</taxon>
        <taxon>Streptomycetaceae</taxon>
        <taxon>Kitasatospora</taxon>
    </lineage>
</organism>